<reference evidence="5" key="1">
    <citation type="journal article" date="2014" name="Int. J. Syst. Evol. Microbiol.">
        <title>Complete genome sequence of Corynebacterium casei LMG S-19264T (=DSM 44701T), isolated from a smear-ripened cheese.</title>
        <authorList>
            <consortium name="US DOE Joint Genome Institute (JGI-PGF)"/>
            <person name="Walter F."/>
            <person name="Albersmeier A."/>
            <person name="Kalinowski J."/>
            <person name="Ruckert C."/>
        </authorList>
    </citation>
    <scope>NUCLEOTIDE SEQUENCE</scope>
    <source>
        <strain evidence="5">KCTC 12711</strain>
    </source>
</reference>
<dbReference type="PANTHER" id="PTHR47894">
    <property type="entry name" value="HTH-TYPE TRANSCRIPTIONAL REGULATOR GADX"/>
    <property type="match status" value="1"/>
</dbReference>
<dbReference type="InterPro" id="IPR032687">
    <property type="entry name" value="AraC-type_N"/>
</dbReference>
<dbReference type="Pfam" id="PF12625">
    <property type="entry name" value="Arabinose_bd"/>
    <property type="match status" value="1"/>
</dbReference>
<evidence type="ECO:0000256" key="2">
    <source>
        <dbReference type="ARBA" id="ARBA00023125"/>
    </source>
</evidence>
<dbReference type="PANTHER" id="PTHR47894:SF1">
    <property type="entry name" value="HTH-TYPE TRANSCRIPTIONAL REGULATOR VQSM"/>
    <property type="match status" value="1"/>
</dbReference>
<accession>A0A918RM99</accession>
<dbReference type="RefSeq" id="WP_189399210.1">
    <property type="nucleotide sequence ID" value="NZ_BMXA01000002.1"/>
</dbReference>
<organism evidence="5 6">
    <name type="scientific">Arenicella chitinivorans</name>
    <dbReference type="NCBI Taxonomy" id="1329800"/>
    <lineage>
        <taxon>Bacteria</taxon>
        <taxon>Pseudomonadati</taxon>
        <taxon>Pseudomonadota</taxon>
        <taxon>Gammaproteobacteria</taxon>
        <taxon>Arenicellales</taxon>
        <taxon>Arenicellaceae</taxon>
        <taxon>Arenicella</taxon>
    </lineage>
</organism>
<dbReference type="GO" id="GO:0005829">
    <property type="term" value="C:cytosol"/>
    <property type="evidence" value="ECO:0007669"/>
    <property type="project" value="TreeGrafter"/>
</dbReference>
<dbReference type="InterPro" id="IPR020449">
    <property type="entry name" value="Tscrpt_reg_AraC-type_HTH"/>
</dbReference>
<dbReference type="Gene3D" id="1.10.10.60">
    <property type="entry name" value="Homeodomain-like"/>
    <property type="match status" value="1"/>
</dbReference>
<dbReference type="Proteomes" id="UP000614811">
    <property type="component" value="Unassembled WGS sequence"/>
</dbReference>
<comment type="caution">
    <text evidence="5">The sequence shown here is derived from an EMBL/GenBank/DDBJ whole genome shotgun (WGS) entry which is preliminary data.</text>
</comment>
<feature type="domain" description="HTH araC/xylS-type" evidence="4">
    <location>
        <begin position="231"/>
        <end position="337"/>
    </location>
</feature>
<dbReference type="PRINTS" id="PR00032">
    <property type="entry name" value="HTHARAC"/>
</dbReference>
<dbReference type="GO" id="GO:0003700">
    <property type="term" value="F:DNA-binding transcription factor activity"/>
    <property type="evidence" value="ECO:0007669"/>
    <property type="project" value="InterPro"/>
</dbReference>
<keyword evidence="2" id="KW-0238">DNA-binding</keyword>
<evidence type="ECO:0000256" key="1">
    <source>
        <dbReference type="ARBA" id="ARBA00023015"/>
    </source>
</evidence>
<dbReference type="PROSITE" id="PS01124">
    <property type="entry name" value="HTH_ARAC_FAMILY_2"/>
    <property type="match status" value="1"/>
</dbReference>
<dbReference type="GO" id="GO:0000976">
    <property type="term" value="F:transcription cis-regulatory region binding"/>
    <property type="evidence" value="ECO:0007669"/>
    <property type="project" value="TreeGrafter"/>
</dbReference>
<keyword evidence="3" id="KW-0804">Transcription</keyword>
<sequence length="345" mass="38537">MSDTPYLASTYLRMLRSDPTLLPLLKTVFGVRLQSMLDSEFVYQADIERIFEACVSHGVDSWLLTYGEQISIASHGPLGFAMLSAADLRMALSVWSDYGAVRTSTYTAEFTEDDALAHLIIHDQTGHPLLARWLAEMAIRVAQKLSEAIVMHSLGAHARIAFAHAQPAYSEQLSALYGIPCSYDSASTRLSMPVSWLQISSPLSDPATFRTNLAKCDEIQSQLSAQNDVVQRVRFILAHHFSSQSPSMADTVPPSLTQLAEQQHTSTRTLARKLSEQNTSYKQLVQIARQQRAYALLKETHFSVADIAYCLGYRESANFIRAFKRWCGVSPTRWRQAASTQKSPR</sequence>
<keyword evidence="1" id="KW-0805">Transcription regulation</keyword>
<dbReference type="EMBL" id="BMXA01000002">
    <property type="protein sequence ID" value="GHA04774.1"/>
    <property type="molecule type" value="Genomic_DNA"/>
</dbReference>
<evidence type="ECO:0000313" key="5">
    <source>
        <dbReference type="EMBL" id="GHA04774.1"/>
    </source>
</evidence>
<evidence type="ECO:0000313" key="6">
    <source>
        <dbReference type="Proteomes" id="UP000614811"/>
    </source>
</evidence>
<dbReference type="SUPFAM" id="SSF46689">
    <property type="entry name" value="Homeodomain-like"/>
    <property type="match status" value="1"/>
</dbReference>
<gene>
    <name evidence="5" type="primary">oruR</name>
    <name evidence="5" type="ORF">GCM10008090_12790</name>
</gene>
<protein>
    <submittedName>
        <fullName evidence="5">AraC family transcriptional regulator</fullName>
    </submittedName>
</protein>
<dbReference type="InterPro" id="IPR009057">
    <property type="entry name" value="Homeodomain-like_sf"/>
</dbReference>
<evidence type="ECO:0000259" key="4">
    <source>
        <dbReference type="PROSITE" id="PS01124"/>
    </source>
</evidence>
<dbReference type="InterPro" id="IPR018060">
    <property type="entry name" value="HTH_AraC"/>
</dbReference>
<dbReference type="Pfam" id="PF12833">
    <property type="entry name" value="HTH_18"/>
    <property type="match status" value="1"/>
</dbReference>
<reference evidence="5" key="2">
    <citation type="submission" date="2020-09" db="EMBL/GenBank/DDBJ databases">
        <authorList>
            <person name="Sun Q."/>
            <person name="Kim S."/>
        </authorList>
    </citation>
    <scope>NUCLEOTIDE SEQUENCE</scope>
    <source>
        <strain evidence="5">KCTC 12711</strain>
    </source>
</reference>
<keyword evidence="6" id="KW-1185">Reference proteome</keyword>
<name>A0A918RM99_9GAMM</name>
<dbReference type="SMART" id="SM00342">
    <property type="entry name" value="HTH_ARAC"/>
    <property type="match status" value="1"/>
</dbReference>
<dbReference type="AlphaFoldDB" id="A0A918RM99"/>
<evidence type="ECO:0000256" key="3">
    <source>
        <dbReference type="ARBA" id="ARBA00023163"/>
    </source>
</evidence>
<proteinExistence type="predicted"/>